<dbReference type="AlphaFoldDB" id="L0JIE8"/>
<dbReference type="HOGENOM" id="CLU_1444711_0_0_2"/>
<gene>
    <name evidence="1" type="ordered locus">Natpe_1187</name>
</gene>
<dbReference type="EMBL" id="CP003372">
    <property type="protein sequence ID" value="AGB31094.1"/>
    <property type="molecule type" value="Genomic_DNA"/>
</dbReference>
<organism evidence="1 2">
    <name type="scientific">Natrinema pellirubrum (strain DSM 15624 / CIP 106293 / JCM 10476 / NCIMB 786 / 157)</name>
    <dbReference type="NCBI Taxonomy" id="797303"/>
    <lineage>
        <taxon>Archaea</taxon>
        <taxon>Methanobacteriati</taxon>
        <taxon>Methanobacteriota</taxon>
        <taxon>Stenosarchaea group</taxon>
        <taxon>Halobacteria</taxon>
        <taxon>Halobacteriales</taxon>
        <taxon>Natrialbaceae</taxon>
        <taxon>Natrinema</taxon>
    </lineage>
</organism>
<dbReference type="RefSeq" id="WP_015298816.1">
    <property type="nucleotide sequence ID" value="NC_019962.1"/>
</dbReference>
<dbReference type="Proteomes" id="UP000010843">
    <property type="component" value="Chromosome"/>
</dbReference>
<dbReference type="InterPro" id="IPR026452">
    <property type="entry name" value="Surf_glycop_sig_pep"/>
</dbReference>
<sequence>MSTTREKVRATVFAALMVMSVVAMSTAVAGSAAALDTGPDISVDNTDLNGINTTNDDTTYTIDVAINDDITSAEVDGIRVDLDDSGAFGADQPNASSVTASDVSLSNTTVDVDSVDSTSTNGVATGEDSTLEIALNGTESYSSGDVALLQRRIAPVSALFSADFREACGELDAVLRYEVETADHTAV</sequence>
<name>L0JIE8_NATP1</name>
<dbReference type="STRING" id="797303.Natpe_1187"/>
<reference evidence="2" key="1">
    <citation type="submission" date="2012-02" db="EMBL/GenBank/DDBJ databases">
        <title>Complete sequence of chromosome of Natrinema pellirubrum DSM 15624.</title>
        <authorList>
            <person name="Lucas S."/>
            <person name="Han J."/>
            <person name="Lapidus A."/>
            <person name="Cheng J.-F."/>
            <person name="Goodwin L."/>
            <person name="Pitluck S."/>
            <person name="Peters L."/>
            <person name="Teshima H."/>
            <person name="Detter J.C."/>
            <person name="Han C."/>
            <person name="Tapia R."/>
            <person name="Land M."/>
            <person name="Hauser L."/>
            <person name="Kyrpides N."/>
            <person name="Ivanova N."/>
            <person name="Pagani I."/>
            <person name="Sproer C."/>
            <person name="Anderson I."/>
            <person name="Woyke T."/>
        </authorList>
    </citation>
    <scope>NUCLEOTIDE SEQUENCE [LARGE SCALE GENOMIC DNA]</scope>
    <source>
        <strain evidence="2">DSM 15624 / JCM 10476 / NCIMB 786</strain>
    </source>
</reference>
<dbReference type="GeneID" id="14334350"/>
<protein>
    <submittedName>
        <fullName evidence="1">Uncharacterized protein</fullName>
    </submittedName>
</protein>
<accession>L0JIE8</accession>
<proteinExistence type="predicted"/>
<evidence type="ECO:0000313" key="1">
    <source>
        <dbReference type="EMBL" id="AGB31094.1"/>
    </source>
</evidence>
<dbReference type="KEGG" id="npe:Natpe_1187"/>
<dbReference type="NCBIfam" id="TIGR04207">
    <property type="entry name" value="halo_sig_pep"/>
    <property type="match status" value="1"/>
</dbReference>
<evidence type="ECO:0000313" key="2">
    <source>
        <dbReference type="Proteomes" id="UP000010843"/>
    </source>
</evidence>